<proteinExistence type="predicted"/>
<dbReference type="InterPro" id="IPR036047">
    <property type="entry name" value="F-box-like_dom_sf"/>
</dbReference>
<dbReference type="VEuPathDB" id="AmoebaDB:NfTy_070360"/>
<dbReference type="RefSeq" id="XP_044562302.1">
    <property type="nucleotide sequence ID" value="XM_044706901.1"/>
</dbReference>
<accession>A0A6A5BXD4</accession>
<organism evidence="1 2">
    <name type="scientific">Naegleria fowleri</name>
    <name type="common">Brain eating amoeba</name>
    <dbReference type="NCBI Taxonomy" id="5763"/>
    <lineage>
        <taxon>Eukaryota</taxon>
        <taxon>Discoba</taxon>
        <taxon>Heterolobosea</taxon>
        <taxon>Tetramitia</taxon>
        <taxon>Eutetramitia</taxon>
        <taxon>Vahlkampfiidae</taxon>
        <taxon>Naegleria</taxon>
    </lineage>
</organism>
<dbReference type="OrthoDB" id="10257471at2759"/>
<evidence type="ECO:0000313" key="1">
    <source>
        <dbReference type="EMBL" id="KAF0977589.1"/>
    </source>
</evidence>
<gene>
    <name evidence="1" type="ORF">FDP41_003581</name>
</gene>
<dbReference type="Proteomes" id="UP000444721">
    <property type="component" value="Unassembled WGS sequence"/>
</dbReference>
<dbReference type="GeneID" id="68110799"/>
<reference evidence="1 2" key="1">
    <citation type="journal article" date="2019" name="Sci. Rep.">
        <title>Nanopore sequencing improves the draft genome of the human pathogenic amoeba Naegleria fowleri.</title>
        <authorList>
            <person name="Liechti N."/>
            <person name="Schurch N."/>
            <person name="Bruggmann R."/>
            <person name="Wittwer M."/>
        </authorList>
    </citation>
    <scope>NUCLEOTIDE SEQUENCE [LARGE SCALE GENOMIC DNA]</scope>
    <source>
        <strain evidence="1 2">ATCC 30894</strain>
    </source>
</reference>
<dbReference type="OMA" id="STHECTE"/>
<dbReference type="EMBL" id="VFQX01000034">
    <property type="protein sequence ID" value="KAF0977589.1"/>
    <property type="molecule type" value="Genomic_DNA"/>
</dbReference>
<name>A0A6A5BXD4_NAEFO</name>
<dbReference type="SUPFAM" id="SSF81383">
    <property type="entry name" value="F-box domain"/>
    <property type="match status" value="1"/>
</dbReference>
<sequence>MSTQNTFEELVPPEICFQIFTYLDFRYMMQQIPKVCSSWRNVIITRIHTIHIYPNVEKYIFQNSLYDRQHAFESKNNENGTNHIKIDDLNIEKDIFPFISYLTKFIQSNSMKVYHLFIHGDLKQTLLLHNHSRFIHQSLNGGGKMEFTSRFEQESETFLQLLNEYGEYFQNCYTWPLFNMHSNLDGTVSSSMVRLCDCNVVIDLLKSVSHSLNTLVIKNIQGNYHFASQLQQCSKLKILVLEDVTRTYHLELPGLRFLYCNDIFYVNNSFETPEYFHVNSNLTNFSDSCRHVSFCANNMSLIQLENFLSHHSNYIESAKIAICKNEYSVSKKEMTKIVEKLMECICLMPRLKCLDLSLDMIFDICMSYYRDGEEKVFVVKKTMILMALQGLKELRLSGSSFLGNGFDAFLEKMIHLESLACAVCNEVDEEILFGLLETCLKKLKRLELQISQPSYCTLSPTLLKHLSQFLVNHSETSALTHILIKNLDAENSDPLMDMLNDLYKHYEQNRPSSQILHLGFQFRKKPSQQALDSITHQCRHFIKVHMMSHDAIDTDPFIPFDIDYSNSQQMDQVVSKRNEFKQLIACSKITCLACGMVLNRNDYEEHCQRFHYSQDLMYDHSLKRRMDFSNYEIQCPSCHADVRRCDFDEHVENVCSRNRVKLCTEPRKTFQQIISEYQSIPSNTEQHDNHL</sequence>
<dbReference type="VEuPathDB" id="AmoebaDB:FDP41_003581"/>
<dbReference type="VEuPathDB" id="AmoebaDB:NF0117760"/>
<protein>
    <submittedName>
        <fullName evidence="1">Uncharacterized protein</fullName>
    </submittedName>
</protein>
<dbReference type="AlphaFoldDB" id="A0A6A5BXD4"/>
<dbReference type="SUPFAM" id="SSF52047">
    <property type="entry name" value="RNI-like"/>
    <property type="match status" value="1"/>
</dbReference>
<evidence type="ECO:0000313" key="2">
    <source>
        <dbReference type="Proteomes" id="UP000444721"/>
    </source>
</evidence>
<dbReference type="Gene3D" id="1.20.1280.50">
    <property type="match status" value="1"/>
</dbReference>
<comment type="caution">
    <text evidence="1">The sequence shown here is derived from an EMBL/GenBank/DDBJ whole genome shotgun (WGS) entry which is preliminary data.</text>
</comment>
<keyword evidence="2" id="KW-1185">Reference proteome</keyword>